<name>A0A2N5Y0T3_9GAMM</name>
<evidence type="ECO:0000256" key="1">
    <source>
        <dbReference type="SAM" id="Phobius"/>
    </source>
</evidence>
<keyword evidence="3" id="KW-1185">Reference proteome</keyword>
<gene>
    <name evidence="2" type="ORF">CWI75_12975</name>
</gene>
<reference evidence="3" key="1">
    <citation type="submission" date="2017-11" db="EMBL/GenBank/DDBJ databases">
        <title>The draft genome sequence of Chromatocurvus sp. F02.</title>
        <authorList>
            <person name="Du Z.-J."/>
            <person name="Chang Y.-Q."/>
        </authorList>
    </citation>
    <scope>NUCLEOTIDE SEQUENCE [LARGE SCALE GENOMIC DNA]</scope>
    <source>
        <strain evidence="3">F02</strain>
    </source>
</reference>
<organism evidence="2 3">
    <name type="scientific">Kineobactrum sediminis</name>
    <dbReference type="NCBI Taxonomy" id="1905677"/>
    <lineage>
        <taxon>Bacteria</taxon>
        <taxon>Pseudomonadati</taxon>
        <taxon>Pseudomonadota</taxon>
        <taxon>Gammaproteobacteria</taxon>
        <taxon>Cellvibrionales</taxon>
        <taxon>Halieaceae</taxon>
        <taxon>Kineobactrum</taxon>
    </lineage>
</organism>
<evidence type="ECO:0000313" key="2">
    <source>
        <dbReference type="EMBL" id="PLW81996.1"/>
    </source>
</evidence>
<keyword evidence="1" id="KW-0812">Transmembrane</keyword>
<keyword evidence="1" id="KW-1133">Transmembrane helix</keyword>
<sequence length="118" mass="12540">MLQQTLATGRQLSELLQLELKLAVGDGLRLLGVLLAMVSLVILAWLGLSVLLAWLAFLGSGSVALGLAGFLVVQLLALLLLWRAARVFQRSLGLPATRRQLKAMTGADNSDGTKTTDS</sequence>
<comment type="caution">
    <text evidence="2">The sequence shown here is derived from an EMBL/GenBank/DDBJ whole genome shotgun (WGS) entry which is preliminary data.</text>
</comment>
<dbReference type="AlphaFoldDB" id="A0A2N5Y0T3"/>
<proteinExistence type="predicted"/>
<feature type="transmembrane region" description="Helical" evidence="1">
    <location>
        <begin position="63"/>
        <end position="82"/>
    </location>
</feature>
<keyword evidence="1" id="KW-0472">Membrane</keyword>
<protein>
    <submittedName>
        <fullName evidence="2">Uncharacterized protein</fullName>
    </submittedName>
</protein>
<accession>A0A2N5Y0T3</accession>
<dbReference type="EMBL" id="PKLZ01000009">
    <property type="protein sequence ID" value="PLW81996.1"/>
    <property type="molecule type" value="Genomic_DNA"/>
</dbReference>
<evidence type="ECO:0000313" key="3">
    <source>
        <dbReference type="Proteomes" id="UP000234845"/>
    </source>
</evidence>
<dbReference type="Proteomes" id="UP000234845">
    <property type="component" value="Unassembled WGS sequence"/>
</dbReference>
<feature type="transmembrane region" description="Helical" evidence="1">
    <location>
        <begin position="30"/>
        <end position="57"/>
    </location>
</feature>